<proteinExistence type="predicted"/>
<dbReference type="InterPro" id="IPR007372">
    <property type="entry name" value="Lipid/polyisoprenoid-bd_YceI"/>
</dbReference>
<evidence type="ECO:0000259" key="2">
    <source>
        <dbReference type="SMART" id="SM00867"/>
    </source>
</evidence>
<dbReference type="PANTHER" id="PTHR34406:SF1">
    <property type="entry name" value="PROTEIN YCEI"/>
    <property type="match status" value="1"/>
</dbReference>
<dbReference type="EMBL" id="JBHSHD010000001">
    <property type="protein sequence ID" value="MFC4818743.1"/>
    <property type="molecule type" value="Genomic_DNA"/>
</dbReference>
<dbReference type="SMART" id="SM00867">
    <property type="entry name" value="YceI"/>
    <property type="match status" value="1"/>
</dbReference>
<comment type="caution">
    <text evidence="3">The sequence shown here is derived from an EMBL/GenBank/DDBJ whole genome shotgun (WGS) entry which is preliminary data.</text>
</comment>
<dbReference type="Pfam" id="PF04264">
    <property type="entry name" value="YceI"/>
    <property type="match status" value="1"/>
</dbReference>
<dbReference type="SUPFAM" id="SSF101874">
    <property type="entry name" value="YceI-like"/>
    <property type="match status" value="1"/>
</dbReference>
<feature type="chain" id="PRO_5045259623" evidence="1">
    <location>
        <begin position="21"/>
        <end position="181"/>
    </location>
</feature>
<feature type="domain" description="Lipid/polyisoprenoid-binding YceI-like" evidence="2">
    <location>
        <begin position="22"/>
        <end position="179"/>
    </location>
</feature>
<evidence type="ECO:0000313" key="4">
    <source>
        <dbReference type="Proteomes" id="UP001595886"/>
    </source>
</evidence>
<gene>
    <name evidence="3" type="ORF">ACFO6Q_00290</name>
</gene>
<keyword evidence="1" id="KW-0732">Signal</keyword>
<keyword evidence="4" id="KW-1185">Reference proteome</keyword>
<reference evidence="4" key="1">
    <citation type="journal article" date="2019" name="Int. J. Syst. Evol. Microbiol.">
        <title>The Global Catalogue of Microorganisms (GCM) 10K type strain sequencing project: providing services to taxonomists for standard genome sequencing and annotation.</title>
        <authorList>
            <consortium name="The Broad Institute Genomics Platform"/>
            <consortium name="The Broad Institute Genome Sequencing Center for Infectious Disease"/>
            <person name="Wu L."/>
            <person name="Ma J."/>
        </authorList>
    </citation>
    <scope>NUCLEOTIDE SEQUENCE [LARGE SCALE GENOMIC DNA]</scope>
    <source>
        <strain evidence="4">CCUG 30340</strain>
    </source>
</reference>
<dbReference type="InterPro" id="IPR036761">
    <property type="entry name" value="TTHA0802/YceI-like_sf"/>
</dbReference>
<name>A0ABV9QPW2_9GAMM</name>
<protein>
    <submittedName>
        <fullName evidence="3">YceI family protein</fullName>
    </submittedName>
</protein>
<feature type="signal peptide" evidence="1">
    <location>
        <begin position="1"/>
        <end position="20"/>
    </location>
</feature>
<dbReference type="RefSeq" id="WP_380018472.1">
    <property type="nucleotide sequence ID" value="NZ_JBHSHD010000001.1"/>
</dbReference>
<dbReference type="PANTHER" id="PTHR34406">
    <property type="entry name" value="PROTEIN YCEI"/>
    <property type="match status" value="1"/>
</dbReference>
<sequence length="181" mass="19339">MTMLRSLVCAALLLPLSAFARDWQVDAAKSTLGFKGSYQGEGFDGRFKKFDATIAYDAKDLSKSKFDVTIDLASADTGNGDRDDSLHGEDFFDVKKTPKAHFVTESFAQGADGVEAKGKLTIRDKTQPVTLKVKFADSGDSATLDVDTVLKRADYGLGAGGDWSDVGAEVPVHGHLVLSGK</sequence>
<dbReference type="Gene3D" id="2.40.128.110">
    <property type="entry name" value="Lipid/polyisoprenoid-binding, YceI-like"/>
    <property type="match status" value="1"/>
</dbReference>
<evidence type="ECO:0000256" key="1">
    <source>
        <dbReference type="SAM" id="SignalP"/>
    </source>
</evidence>
<organism evidence="3 4">
    <name type="scientific">Dokdonella ginsengisoli</name>
    <dbReference type="NCBI Taxonomy" id="363846"/>
    <lineage>
        <taxon>Bacteria</taxon>
        <taxon>Pseudomonadati</taxon>
        <taxon>Pseudomonadota</taxon>
        <taxon>Gammaproteobacteria</taxon>
        <taxon>Lysobacterales</taxon>
        <taxon>Rhodanobacteraceae</taxon>
        <taxon>Dokdonella</taxon>
    </lineage>
</organism>
<evidence type="ECO:0000313" key="3">
    <source>
        <dbReference type="EMBL" id="MFC4818743.1"/>
    </source>
</evidence>
<accession>A0ABV9QPW2</accession>
<dbReference type="Proteomes" id="UP001595886">
    <property type="component" value="Unassembled WGS sequence"/>
</dbReference>